<protein>
    <recommendedName>
        <fullName evidence="5">Integral membrane protein</fullName>
    </recommendedName>
</protein>
<dbReference type="Proteomes" id="UP000321234">
    <property type="component" value="Unassembled WGS sequence"/>
</dbReference>
<keyword evidence="1" id="KW-0472">Membrane</keyword>
<evidence type="ECO:0000313" key="3">
    <source>
        <dbReference type="EMBL" id="TXR55252.1"/>
    </source>
</evidence>
<keyword evidence="4" id="KW-1185">Reference proteome</keyword>
<feature type="chain" id="PRO_5023130637" description="Integral membrane protein" evidence="2">
    <location>
        <begin position="23"/>
        <end position="120"/>
    </location>
</feature>
<evidence type="ECO:0000256" key="2">
    <source>
        <dbReference type="SAM" id="SignalP"/>
    </source>
</evidence>
<evidence type="ECO:0000313" key="4">
    <source>
        <dbReference type="Proteomes" id="UP000321234"/>
    </source>
</evidence>
<feature type="signal peptide" evidence="2">
    <location>
        <begin position="1"/>
        <end position="22"/>
    </location>
</feature>
<evidence type="ECO:0000256" key="1">
    <source>
        <dbReference type="SAM" id="Phobius"/>
    </source>
</evidence>
<feature type="transmembrane region" description="Helical" evidence="1">
    <location>
        <begin position="94"/>
        <end position="115"/>
    </location>
</feature>
<organism evidence="3 4">
    <name type="scientific">Quadrisphaera setariae</name>
    <dbReference type="NCBI Taxonomy" id="2593304"/>
    <lineage>
        <taxon>Bacteria</taxon>
        <taxon>Bacillati</taxon>
        <taxon>Actinomycetota</taxon>
        <taxon>Actinomycetes</taxon>
        <taxon>Kineosporiales</taxon>
        <taxon>Kineosporiaceae</taxon>
        <taxon>Quadrisphaera</taxon>
    </lineage>
</organism>
<keyword evidence="1" id="KW-1133">Transmembrane helix</keyword>
<comment type="caution">
    <text evidence="3">The sequence shown here is derived from an EMBL/GenBank/DDBJ whole genome shotgun (WGS) entry which is preliminary data.</text>
</comment>
<sequence length="120" mass="12170">MTTSRLRAAPAVLLSAAAASWAANCAVGLAAWRGRRGSRWPHHALYASTCTWTLLALAASALLGRSRTTTALLAPALLPLVVVARVRPGGTGHVLLAASLAPPLLGATAAAWAAAGTRSR</sequence>
<keyword evidence="1" id="KW-0812">Transmembrane</keyword>
<name>A0A5C8ZBC8_9ACTN</name>
<dbReference type="EMBL" id="VKAC01000009">
    <property type="protein sequence ID" value="TXR55252.1"/>
    <property type="molecule type" value="Genomic_DNA"/>
</dbReference>
<gene>
    <name evidence="3" type="ORF">FMM08_15345</name>
</gene>
<keyword evidence="2" id="KW-0732">Signal</keyword>
<feature type="transmembrane region" description="Helical" evidence="1">
    <location>
        <begin position="70"/>
        <end position="88"/>
    </location>
</feature>
<reference evidence="3 4" key="1">
    <citation type="submission" date="2019-07" db="EMBL/GenBank/DDBJ databases">
        <title>Quadrisphaera sp. strain DD2A genome sequencing and assembly.</title>
        <authorList>
            <person name="Kim I."/>
        </authorList>
    </citation>
    <scope>NUCLEOTIDE SEQUENCE [LARGE SCALE GENOMIC DNA]</scope>
    <source>
        <strain evidence="3 4">DD2A</strain>
    </source>
</reference>
<accession>A0A5C8ZBC8</accession>
<feature type="transmembrane region" description="Helical" evidence="1">
    <location>
        <begin position="44"/>
        <end position="63"/>
    </location>
</feature>
<proteinExistence type="predicted"/>
<evidence type="ECO:0008006" key="5">
    <source>
        <dbReference type="Google" id="ProtNLM"/>
    </source>
</evidence>
<dbReference type="RefSeq" id="WP_147927259.1">
    <property type="nucleotide sequence ID" value="NZ_VKAC01000009.1"/>
</dbReference>
<dbReference type="AlphaFoldDB" id="A0A5C8ZBC8"/>